<name>A0A0B7A546_9EUPU</name>
<organism evidence="1">
    <name type="scientific">Arion vulgaris</name>
    <dbReference type="NCBI Taxonomy" id="1028688"/>
    <lineage>
        <taxon>Eukaryota</taxon>
        <taxon>Metazoa</taxon>
        <taxon>Spiralia</taxon>
        <taxon>Lophotrochozoa</taxon>
        <taxon>Mollusca</taxon>
        <taxon>Gastropoda</taxon>
        <taxon>Heterobranchia</taxon>
        <taxon>Euthyneura</taxon>
        <taxon>Panpulmonata</taxon>
        <taxon>Eupulmonata</taxon>
        <taxon>Stylommatophora</taxon>
        <taxon>Helicina</taxon>
        <taxon>Arionoidea</taxon>
        <taxon>Arionidae</taxon>
        <taxon>Arion</taxon>
    </lineage>
</organism>
<reference evidence="1" key="1">
    <citation type="submission" date="2014-12" db="EMBL/GenBank/DDBJ databases">
        <title>Insight into the proteome of Arion vulgaris.</title>
        <authorList>
            <person name="Aradska J."/>
            <person name="Bulat T."/>
            <person name="Smidak R."/>
            <person name="Sarate P."/>
            <person name="Gangsoo J."/>
            <person name="Sialana F."/>
            <person name="Bilban M."/>
            <person name="Lubec G."/>
        </authorList>
    </citation>
    <scope>NUCLEOTIDE SEQUENCE</scope>
    <source>
        <tissue evidence="1">Skin</tissue>
    </source>
</reference>
<sequence length="51" mass="5862">MQLGWLHTLQTLPTLSKTVPGLSIIYIPIDRLNQRNLLFSLLNEQNGLHHL</sequence>
<dbReference type="AlphaFoldDB" id="A0A0B7A546"/>
<protein>
    <submittedName>
        <fullName evidence="1">Uncharacterized protein</fullName>
    </submittedName>
</protein>
<dbReference type="EMBL" id="HACG01028301">
    <property type="protein sequence ID" value="CEK75166.1"/>
    <property type="molecule type" value="Transcribed_RNA"/>
</dbReference>
<proteinExistence type="predicted"/>
<evidence type="ECO:0000313" key="1">
    <source>
        <dbReference type="EMBL" id="CEK75166.1"/>
    </source>
</evidence>
<gene>
    <name evidence="1" type="primary">ORF94309</name>
</gene>
<accession>A0A0B7A546</accession>